<dbReference type="Gene3D" id="3.30.530.20">
    <property type="match status" value="1"/>
</dbReference>
<dbReference type="InterPro" id="IPR023393">
    <property type="entry name" value="START-like_dom_sf"/>
</dbReference>
<dbReference type="SUPFAM" id="SSF55961">
    <property type="entry name" value="Bet v1-like"/>
    <property type="match status" value="1"/>
</dbReference>
<reference evidence="3 4" key="1">
    <citation type="journal article" date="2019" name="Int. J. Syst. Evol. Microbiol.">
        <title>The Global Catalogue of Microorganisms (GCM) 10K type strain sequencing project: providing services to taxonomists for standard genome sequencing and annotation.</title>
        <authorList>
            <consortium name="The Broad Institute Genomics Platform"/>
            <consortium name="The Broad Institute Genome Sequencing Center for Infectious Disease"/>
            <person name="Wu L."/>
            <person name="Ma J."/>
        </authorList>
    </citation>
    <scope>NUCLEOTIDE SEQUENCE [LARGE SCALE GENOMIC DNA]</scope>
    <source>
        <strain evidence="3 4">JCM 14546</strain>
    </source>
</reference>
<dbReference type="Proteomes" id="UP001500755">
    <property type="component" value="Unassembled WGS sequence"/>
</dbReference>
<evidence type="ECO:0000313" key="3">
    <source>
        <dbReference type="EMBL" id="GAA2004700.1"/>
    </source>
</evidence>
<dbReference type="Pfam" id="PF08327">
    <property type="entry name" value="AHSA1"/>
    <property type="match status" value="1"/>
</dbReference>
<keyword evidence="4" id="KW-1185">Reference proteome</keyword>
<accession>A0ABN2TC56</accession>
<dbReference type="EMBL" id="BAAANO010000012">
    <property type="protein sequence ID" value="GAA2004700.1"/>
    <property type="molecule type" value="Genomic_DNA"/>
</dbReference>
<feature type="domain" description="Activator of Hsp90 ATPase homologue 1/2-like C-terminal" evidence="2">
    <location>
        <begin position="17"/>
        <end position="144"/>
    </location>
</feature>
<dbReference type="InterPro" id="IPR013538">
    <property type="entry name" value="ASHA1/2-like_C"/>
</dbReference>
<evidence type="ECO:0000259" key="2">
    <source>
        <dbReference type="Pfam" id="PF08327"/>
    </source>
</evidence>
<evidence type="ECO:0000313" key="4">
    <source>
        <dbReference type="Proteomes" id="UP001500755"/>
    </source>
</evidence>
<comment type="similarity">
    <text evidence="1">Belongs to the AHA1 family.</text>
</comment>
<sequence length="202" mass="21718">MDEDGRAQVRTAWTFTVPPGQVWTALTEAQHVPRWFDTLDPVPRAVGDRYRLVDSATEGTVRACAPGSLLALSWEYGTDTSEVEVRLTAPTNAAGMTDTAGAGAAACRLELLHTMTADDHWREYGPGATGVGWDGALLALERYLRGEDGTDPASMTAFFATAEGHAWIESCARMWEAAHRAAGASRERAAACRDRTVAAYTA</sequence>
<gene>
    <name evidence="3" type="ORF">GCM10009755_12740</name>
</gene>
<evidence type="ECO:0000256" key="1">
    <source>
        <dbReference type="ARBA" id="ARBA00006817"/>
    </source>
</evidence>
<comment type="caution">
    <text evidence="3">The sequence shown here is derived from an EMBL/GenBank/DDBJ whole genome shotgun (WGS) entry which is preliminary data.</text>
</comment>
<proteinExistence type="inferred from homology"/>
<name>A0ABN2TC56_9MICO</name>
<protein>
    <submittedName>
        <fullName evidence="3">SRPBCC family protein</fullName>
    </submittedName>
</protein>
<organism evidence="3 4">
    <name type="scientific">Brevibacterium samyangense</name>
    <dbReference type="NCBI Taxonomy" id="366888"/>
    <lineage>
        <taxon>Bacteria</taxon>
        <taxon>Bacillati</taxon>
        <taxon>Actinomycetota</taxon>
        <taxon>Actinomycetes</taxon>
        <taxon>Micrococcales</taxon>
        <taxon>Brevibacteriaceae</taxon>
        <taxon>Brevibacterium</taxon>
    </lineage>
</organism>